<evidence type="ECO:0000256" key="4">
    <source>
        <dbReference type="ARBA" id="ARBA00022475"/>
    </source>
</evidence>
<evidence type="ECO:0000256" key="8">
    <source>
        <dbReference type="ARBA" id="ARBA00022741"/>
    </source>
</evidence>
<dbReference type="PRINTS" id="PR00344">
    <property type="entry name" value="BCTRLSENSOR"/>
</dbReference>
<dbReference type="GO" id="GO:0007234">
    <property type="term" value="P:osmosensory signaling via phosphorelay pathway"/>
    <property type="evidence" value="ECO:0007669"/>
    <property type="project" value="TreeGrafter"/>
</dbReference>
<dbReference type="InterPro" id="IPR036097">
    <property type="entry name" value="HisK_dim/P_sf"/>
</dbReference>
<keyword evidence="21" id="KW-1185">Reference proteome</keyword>
<dbReference type="FunFam" id="1.10.287.130:FF:000070">
    <property type="entry name" value="Histidine kinase sensor protein"/>
    <property type="match status" value="1"/>
</dbReference>
<dbReference type="SMART" id="SM00304">
    <property type="entry name" value="HAMP"/>
    <property type="match status" value="1"/>
</dbReference>
<keyword evidence="14" id="KW-0175">Coiled coil</keyword>
<dbReference type="InterPro" id="IPR005467">
    <property type="entry name" value="His_kinase_dom"/>
</dbReference>
<evidence type="ECO:0000256" key="7">
    <source>
        <dbReference type="ARBA" id="ARBA00022692"/>
    </source>
</evidence>
<dbReference type="GO" id="GO:0000156">
    <property type="term" value="F:phosphorelay response regulator activity"/>
    <property type="evidence" value="ECO:0007669"/>
    <property type="project" value="TreeGrafter"/>
</dbReference>
<dbReference type="eggNOG" id="COG3829">
    <property type="taxonomic scope" value="Bacteria"/>
</dbReference>
<organism evidence="20 21">
    <name type="scientific">Candidatus Jettenia caeni</name>
    <dbReference type="NCBI Taxonomy" id="247490"/>
    <lineage>
        <taxon>Bacteria</taxon>
        <taxon>Pseudomonadati</taxon>
        <taxon>Planctomycetota</taxon>
        <taxon>Candidatus Brocadiia</taxon>
        <taxon>Candidatus Brocadiales</taxon>
        <taxon>Candidatus Brocadiaceae</taxon>
        <taxon>Candidatus Jettenia</taxon>
    </lineage>
</organism>
<dbReference type="SMART" id="SM00387">
    <property type="entry name" value="HATPase_c"/>
    <property type="match status" value="1"/>
</dbReference>
<evidence type="ECO:0000256" key="9">
    <source>
        <dbReference type="ARBA" id="ARBA00022777"/>
    </source>
</evidence>
<keyword evidence="5" id="KW-0597">Phosphoprotein</keyword>
<dbReference type="Pfam" id="PF00672">
    <property type="entry name" value="HAMP"/>
    <property type="match status" value="1"/>
</dbReference>
<dbReference type="Gene3D" id="6.10.340.10">
    <property type="match status" value="1"/>
</dbReference>
<dbReference type="Gene3D" id="3.30.565.10">
    <property type="entry name" value="Histidine kinase-like ATPase, C-terminal domain"/>
    <property type="match status" value="1"/>
</dbReference>
<dbReference type="SUPFAM" id="SSF103190">
    <property type="entry name" value="Sensory domain-like"/>
    <property type="match status" value="1"/>
</dbReference>
<dbReference type="Gene3D" id="1.10.287.130">
    <property type="match status" value="1"/>
</dbReference>
<feature type="transmembrane region" description="Helical" evidence="15">
    <location>
        <begin position="16"/>
        <end position="37"/>
    </location>
</feature>
<evidence type="ECO:0000259" key="16">
    <source>
        <dbReference type="PROSITE" id="PS50109"/>
    </source>
</evidence>
<feature type="coiled-coil region" evidence="14">
    <location>
        <begin position="507"/>
        <end position="541"/>
    </location>
</feature>
<evidence type="ECO:0000259" key="19">
    <source>
        <dbReference type="PROSITE" id="PS50885"/>
    </source>
</evidence>
<comment type="subcellular location">
    <subcellularLocation>
        <location evidence="2">Cell membrane</location>
        <topology evidence="2">Multi-pass membrane protein</topology>
    </subcellularLocation>
</comment>
<dbReference type="InterPro" id="IPR000014">
    <property type="entry name" value="PAS"/>
</dbReference>
<dbReference type="GO" id="GO:0030295">
    <property type="term" value="F:protein kinase activator activity"/>
    <property type="evidence" value="ECO:0007669"/>
    <property type="project" value="TreeGrafter"/>
</dbReference>
<evidence type="ECO:0000313" key="21">
    <source>
        <dbReference type="Proteomes" id="UP000002985"/>
    </source>
</evidence>
<feature type="coiled-coil region" evidence="14">
    <location>
        <begin position="378"/>
        <end position="405"/>
    </location>
</feature>
<dbReference type="PROSITE" id="PS50113">
    <property type="entry name" value="PAC"/>
    <property type="match status" value="1"/>
</dbReference>
<keyword evidence="11 15" id="KW-1133">Transmembrane helix</keyword>
<dbReference type="AlphaFoldDB" id="I3IR32"/>
<dbReference type="SMART" id="SM00388">
    <property type="entry name" value="HisKA"/>
    <property type="match status" value="1"/>
</dbReference>
<feature type="domain" description="HAMP" evidence="19">
    <location>
        <begin position="324"/>
        <end position="376"/>
    </location>
</feature>
<dbReference type="Pfam" id="PF02518">
    <property type="entry name" value="HATPase_c"/>
    <property type="match status" value="1"/>
</dbReference>
<dbReference type="CDD" id="cd00082">
    <property type="entry name" value="HisKA"/>
    <property type="match status" value="1"/>
</dbReference>
<dbReference type="Pfam" id="PF02743">
    <property type="entry name" value="dCache_1"/>
    <property type="match status" value="1"/>
</dbReference>
<keyword evidence="7 15" id="KW-0812">Transmembrane</keyword>
<dbReference type="SUPFAM" id="SSF47384">
    <property type="entry name" value="Homodimeric domain of signal transducing histidine kinase"/>
    <property type="match status" value="1"/>
</dbReference>
<dbReference type="Proteomes" id="UP000002985">
    <property type="component" value="Unassembled WGS sequence"/>
</dbReference>
<keyword evidence="6" id="KW-0808">Transferase</keyword>
<evidence type="ECO:0000313" key="20">
    <source>
        <dbReference type="EMBL" id="GAB64177.1"/>
    </source>
</evidence>
<dbReference type="PANTHER" id="PTHR42878:SF15">
    <property type="entry name" value="BACTERIOPHYTOCHROME"/>
    <property type="match status" value="1"/>
</dbReference>
<dbReference type="Pfam" id="PF13426">
    <property type="entry name" value="PAS_9"/>
    <property type="match status" value="1"/>
</dbReference>
<dbReference type="GO" id="GO:0005524">
    <property type="term" value="F:ATP binding"/>
    <property type="evidence" value="ECO:0007669"/>
    <property type="project" value="UniProtKB-KW"/>
</dbReference>
<evidence type="ECO:0000256" key="12">
    <source>
        <dbReference type="ARBA" id="ARBA00023012"/>
    </source>
</evidence>
<comment type="catalytic activity">
    <reaction evidence="1">
        <text>ATP + protein L-histidine = ADP + protein N-phospho-L-histidine.</text>
        <dbReference type="EC" id="2.7.13.3"/>
    </reaction>
</comment>
<evidence type="ECO:0000256" key="11">
    <source>
        <dbReference type="ARBA" id="ARBA00022989"/>
    </source>
</evidence>
<evidence type="ECO:0000256" key="15">
    <source>
        <dbReference type="SAM" id="Phobius"/>
    </source>
</evidence>
<dbReference type="CDD" id="cd06225">
    <property type="entry name" value="HAMP"/>
    <property type="match status" value="1"/>
</dbReference>
<dbReference type="SUPFAM" id="SSF158472">
    <property type="entry name" value="HAMP domain-like"/>
    <property type="match status" value="1"/>
</dbReference>
<dbReference type="InterPro" id="IPR003594">
    <property type="entry name" value="HATPase_dom"/>
</dbReference>
<dbReference type="STRING" id="247490.KSU1_D0868"/>
<name>I3IR32_9BACT</name>
<dbReference type="PROSITE" id="PS50109">
    <property type="entry name" value="HIS_KIN"/>
    <property type="match status" value="1"/>
</dbReference>
<dbReference type="GO" id="GO:0000155">
    <property type="term" value="F:phosphorelay sensor kinase activity"/>
    <property type="evidence" value="ECO:0007669"/>
    <property type="project" value="InterPro"/>
</dbReference>
<dbReference type="InterPro" id="IPR033479">
    <property type="entry name" value="dCache_1"/>
</dbReference>
<protein>
    <recommendedName>
        <fullName evidence="3">histidine kinase</fullName>
        <ecNumber evidence="3">2.7.13.3</ecNumber>
    </recommendedName>
</protein>
<keyword evidence="10" id="KW-0067">ATP-binding</keyword>
<dbReference type="InterPro" id="IPR029151">
    <property type="entry name" value="Sensor-like_sf"/>
</dbReference>
<dbReference type="PROSITE" id="PS50885">
    <property type="entry name" value="HAMP"/>
    <property type="match status" value="1"/>
</dbReference>
<dbReference type="CDD" id="cd12914">
    <property type="entry name" value="PDC1_DGC_like"/>
    <property type="match status" value="1"/>
</dbReference>
<dbReference type="Gene3D" id="3.30.450.20">
    <property type="entry name" value="PAS domain"/>
    <property type="match status" value="2"/>
</dbReference>
<evidence type="ECO:0000259" key="18">
    <source>
        <dbReference type="PROSITE" id="PS50113"/>
    </source>
</evidence>
<dbReference type="FunFam" id="3.30.565.10:FF:000006">
    <property type="entry name" value="Sensor histidine kinase WalK"/>
    <property type="match status" value="1"/>
</dbReference>
<dbReference type="InterPro" id="IPR036890">
    <property type="entry name" value="HATPase_C_sf"/>
</dbReference>
<dbReference type="GO" id="GO:0005886">
    <property type="term" value="C:plasma membrane"/>
    <property type="evidence" value="ECO:0007669"/>
    <property type="project" value="UniProtKB-SubCell"/>
</dbReference>
<sequence>MRFHKINPLLSMKGRLLIFAFSISLIPVITITTVYYLSARNTIKGQIFRQLRVLAESKKQHILSFMEGNDTRTKNFSSDGYIRSKFEIIVNGRTFQQHAVTHLNKYLSKNKKPLYHHLVAIILIDQYGKVISSTHENIIGMSMSGLDIFKQGLRKSYGDTAIGQPHYSSYLNSSCIFISAPIFSRQGKPIGVLINAYDLASLVEITTNRVEMEETGEVYLINKNKTLLTESRFIKNASLRQIINTEPVRKIMKGKKETVGIYKDYRGVPVVGASLYIPKYDWILLAEIDKAEVFAPLKMLGIIALIFGVTGIVAVMSIGIIFAVSTSKPIQDLMNATERFADGELDYRVKISHKDEIGNLSMSFNTMAGELARKIAEHTQIESELIEEIAERKRIENELRKLYNAVEQSPCTIVITDTKGSIEYANPKFYKTTGYTPKETIGQNPRILKSGEKPPEEYKHLWDTIISGEEWRGEFHNKRKNGELYWEYASISPIRNSEGVIAYFLAVKEDITERKRAEDELREQRDNLEILTNQLAASNKELEAFCYSVSHDLRAPLRSINGFCKAMMEDHSDTLDEQGKNYLQRVSAASQRMGQLIDDLLNLSRITRSEIQQKRVNLSILVENILMELREKQPERQIECIITKGLYSHGDSQLLRIALENLLNNAWKFTRKNTYARIEFGSTQQNGKQTYFIRDNGAGFDMAYTNKLFGAFQRLHSAIEFEGTGIGLATVQRVIHRHGGQIWAEGEVNKGAAFYFTLP</sequence>
<dbReference type="eggNOG" id="COG4251">
    <property type="taxonomic scope" value="Bacteria"/>
</dbReference>
<feature type="domain" description="PAS" evidence="17">
    <location>
        <begin position="398"/>
        <end position="444"/>
    </location>
</feature>
<keyword evidence="8" id="KW-0547">Nucleotide-binding</keyword>
<dbReference type="PROSITE" id="PS50112">
    <property type="entry name" value="PAS"/>
    <property type="match status" value="1"/>
</dbReference>
<comment type="caution">
    <text evidence="20">The sequence shown here is derived from an EMBL/GenBank/DDBJ whole genome shotgun (WGS) entry which is preliminary data.</text>
</comment>
<dbReference type="EC" id="2.7.13.3" evidence="3"/>
<evidence type="ECO:0000259" key="17">
    <source>
        <dbReference type="PROSITE" id="PS50112"/>
    </source>
</evidence>
<dbReference type="CDD" id="cd18774">
    <property type="entry name" value="PDC2_HK_sensor"/>
    <property type="match status" value="1"/>
</dbReference>
<reference evidence="20 21" key="1">
    <citation type="journal article" date="2012" name="FEBS Lett.">
        <title>Anammox organism KSU-1 expresses a NirK-type copper-containing nitrite reductase instead of a NirS-type with cytochrome cd1.</title>
        <authorList>
            <person name="Hira D."/>
            <person name="Toh H."/>
            <person name="Migita C.T."/>
            <person name="Okubo H."/>
            <person name="Nishiyama T."/>
            <person name="Hattori M."/>
            <person name="Furukawa K."/>
            <person name="Fujii T."/>
        </authorList>
    </citation>
    <scope>NUCLEOTIDE SEQUENCE [LARGE SCALE GENOMIC DNA]</scope>
</reference>
<dbReference type="InterPro" id="IPR050351">
    <property type="entry name" value="BphY/WalK/GraS-like"/>
</dbReference>
<dbReference type="InterPro" id="IPR003661">
    <property type="entry name" value="HisK_dim/P_dom"/>
</dbReference>
<dbReference type="SMART" id="SM00091">
    <property type="entry name" value="PAS"/>
    <property type="match status" value="1"/>
</dbReference>
<evidence type="ECO:0000256" key="2">
    <source>
        <dbReference type="ARBA" id="ARBA00004651"/>
    </source>
</evidence>
<evidence type="ECO:0000256" key="5">
    <source>
        <dbReference type="ARBA" id="ARBA00022553"/>
    </source>
</evidence>
<evidence type="ECO:0000256" key="10">
    <source>
        <dbReference type="ARBA" id="ARBA00022840"/>
    </source>
</evidence>
<evidence type="ECO:0000256" key="14">
    <source>
        <dbReference type="SAM" id="Coils"/>
    </source>
</evidence>
<dbReference type="PANTHER" id="PTHR42878">
    <property type="entry name" value="TWO-COMPONENT HISTIDINE KINASE"/>
    <property type="match status" value="1"/>
</dbReference>
<evidence type="ECO:0000256" key="13">
    <source>
        <dbReference type="ARBA" id="ARBA00023136"/>
    </source>
</evidence>
<proteinExistence type="predicted"/>
<accession>I3IR32</accession>
<feature type="domain" description="Histidine kinase" evidence="16">
    <location>
        <begin position="548"/>
        <end position="759"/>
    </location>
</feature>
<evidence type="ECO:0000256" key="3">
    <source>
        <dbReference type="ARBA" id="ARBA00012438"/>
    </source>
</evidence>
<keyword evidence="4" id="KW-1003">Cell membrane</keyword>
<evidence type="ECO:0000256" key="1">
    <source>
        <dbReference type="ARBA" id="ARBA00000085"/>
    </source>
</evidence>
<dbReference type="NCBIfam" id="TIGR00229">
    <property type="entry name" value="sensory_box"/>
    <property type="match status" value="1"/>
</dbReference>
<keyword evidence="13 15" id="KW-0472">Membrane</keyword>
<dbReference type="Pfam" id="PF00512">
    <property type="entry name" value="HisKA"/>
    <property type="match status" value="1"/>
</dbReference>
<dbReference type="SUPFAM" id="SSF55874">
    <property type="entry name" value="ATPase domain of HSP90 chaperone/DNA topoisomerase II/histidine kinase"/>
    <property type="match status" value="1"/>
</dbReference>
<dbReference type="InterPro" id="IPR004358">
    <property type="entry name" value="Sig_transdc_His_kin-like_C"/>
</dbReference>
<dbReference type="InterPro" id="IPR001610">
    <property type="entry name" value="PAC"/>
</dbReference>
<dbReference type="InterPro" id="IPR035965">
    <property type="entry name" value="PAS-like_dom_sf"/>
</dbReference>
<feature type="transmembrane region" description="Helical" evidence="15">
    <location>
        <begin position="300"/>
        <end position="324"/>
    </location>
</feature>
<dbReference type="EMBL" id="BAFH01000004">
    <property type="protein sequence ID" value="GAB64177.1"/>
    <property type="molecule type" value="Genomic_DNA"/>
</dbReference>
<evidence type="ECO:0000256" key="6">
    <source>
        <dbReference type="ARBA" id="ARBA00022679"/>
    </source>
</evidence>
<dbReference type="InterPro" id="IPR003660">
    <property type="entry name" value="HAMP_dom"/>
</dbReference>
<dbReference type="InterPro" id="IPR000700">
    <property type="entry name" value="PAS-assoc_C"/>
</dbReference>
<dbReference type="SUPFAM" id="SSF55785">
    <property type="entry name" value="PYP-like sensor domain (PAS domain)"/>
    <property type="match status" value="1"/>
</dbReference>
<keyword evidence="12" id="KW-0902">Two-component regulatory system</keyword>
<dbReference type="CDD" id="cd00130">
    <property type="entry name" value="PAS"/>
    <property type="match status" value="1"/>
</dbReference>
<gene>
    <name evidence="20" type="ORF">KSU1_D0868</name>
</gene>
<keyword evidence="9 20" id="KW-0418">Kinase</keyword>
<dbReference type="SMART" id="SM00086">
    <property type="entry name" value="PAC"/>
    <property type="match status" value="1"/>
</dbReference>
<feature type="domain" description="PAC" evidence="18">
    <location>
        <begin position="471"/>
        <end position="523"/>
    </location>
</feature>